<dbReference type="EMBL" id="CAICTM010001543">
    <property type="protein sequence ID" value="CAB9524503.1"/>
    <property type="molecule type" value="Genomic_DNA"/>
</dbReference>
<evidence type="ECO:0000313" key="4">
    <source>
        <dbReference type="Proteomes" id="UP001153069"/>
    </source>
</evidence>
<accession>A0A9N8HVS7</accession>
<keyword evidence="1" id="KW-1133">Transmembrane helix</keyword>
<comment type="caution">
    <text evidence="3">The sequence shown here is derived from an EMBL/GenBank/DDBJ whole genome shotgun (WGS) entry which is preliminary data.</text>
</comment>
<gene>
    <name evidence="3" type="ORF">SEMRO_1545_G281330.1</name>
</gene>
<sequence>MPKRPTSPSATTCTTGGSTVLHKTPIFWVLLGLLSIILLLTLPFMYSQLETIQRDDDPMQLLGSSVGDGWLQDEAVRRFQHHRNKRKRKHEKLQDAIPIGMAMGGGDGGDNPKFVEAIHKFAEWKHHEAKRRKKRGIPSCREEFEERQGYGSENVRDLKEHVRQTLRVPDRPSPPDVPYNIYNCPDIPPRNYPYTWNTLKVLGHWNPDDTEIPPTIHQSLCVFDWETDQDKALAYRDMQVPFVLQNVPEVMKASMRWTSKGYLDKLLGDEPIRNEHSLNNHFMYWKTRHPLPNFEPPTEFVKLTYPEWYQRARHLDEKYGTTETKLDQVNKEHWYFRLNAMLQEHGMVYEELPFFDPSLGETMTMVDPTQHRGINCRFGMKGVIAETHFDSSTNFIALMGGQRRYILAHPDQCINMELYPQHHPSGRHSSVNWSTAAEEFEHVDRPFSHGHVNEVVLQAGDLLYLPTYWFHFIVSLNMNYQCNSRSGVSHEYDGFIADCGFGASTKGK</sequence>
<dbReference type="PROSITE" id="PS51184">
    <property type="entry name" value="JMJC"/>
    <property type="match status" value="1"/>
</dbReference>
<dbReference type="Proteomes" id="UP001153069">
    <property type="component" value="Unassembled WGS sequence"/>
</dbReference>
<dbReference type="Pfam" id="PF13621">
    <property type="entry name" value="Cupin_8"/>
    <property type="match status" value="1"/>
</dbReference>
<keyword evidence="1" id="KW-0812">Transmembrane</keyword>
<dbReference type="InterPro" id="IPR041667">
    <property type="entry name" value="Cupin_8"/>
</dbReference>
<dbReference type="InterPro" id="IPR014710">
    <property type="entry name" value="RmlC-like_jellyroll"/>
</dbReference>
<dbReference type="OrthoDB" id="415358at2759"/>
<dbReference type="PANTHER" id="PTHR12461">
    <property type="entry name" value="HYPOXIA-INDUCIBLE FACTOR 1 ALPHA INHIBITOR-RELATED"/>
    <property type="match status" value="1"/>
</dbReference>
<keyword evidence="4" id="KW-1185">Reference proteome</keyword>
<evidence type="ECO:0000256" key="1">
    <source>
        <dbReference type="SAM" id="Phobius"/>
    </source>
</evidence>
<reference evidence="3" key="1">
    <citation type="submission" date="2020-06" db="EMBL/GenBank/DDBJ databases">
        <authorList>
            <consortium name="Plant Systems Biology data submission"/>
        </authorList>
    </citation>
    <scope>NUCLEOTIDE SEQUENCE</scope>
    <source>
        <strain evidence="3">D6</strain>
    </source>
</reference>
<name>A0A9N8HVS7_9STRA</name>
<dbReference type="PANTHER" id="PTHR12461:SF98">
    <property type="entry name" value="CUPIN-LIKE DOMAIN-CONTAINING PROTEIN"/>
    <property type="match status" value="1"/>
</dbReference>
<evidence type="ECO:0000313" key="3">
    <source>
        <dbReference type="EMBL" id="CAB9524503.1"/>
    </source>
</evidence>
<keyword evidence="1" id="KW-0472">Membrane</keyword>
<proteinExistence type="predicted"/>
<organism evidence="3 4">
    <name type="scientific">Seminavis robusta</name>
    <dbReference type="NCBI Taxonomy" id="568900"/>
    <lineage>
        <taxon>Eukaryota</taxon>
        <taxon>Sar</taxon>
        <taxon>Stramenopiles</taxon>
        <taxon>Ochrophyta</taxon>
        <taxon>Bacillariophyta</taxon>
        <taxon>Bacillariophyceae</taxon>
        <taxon>Bacillariophycidae</taxon>
        <taxon>Naviculales</taxon>
        <taxon>Naviculaceae</taxon>
        <taxon>Seminavis</taxon>
    </lineage>
</organism>
<dbReference type="AlphaFoldDB" id="A0A9N8HVS7"/>
<dbReference type="Gene3D" id="2.60.120.10">
    <property type="entry name" value="Jelly Rolls"/>
    <property type="match status" value="1"/>
</dbReference>
<evidence type="ECO:0000259" key="2">
    <source>
        <dbReference type="PROSITE" id="PS51184"/>
    </source>
</evidence>
<feature type="transmembrane region" description="Helical" evidence="1">
    <location>
        <begin position="26"/>
        <end position="46"/>
    </location>
</feature>
<dbReference type="InterPro" id="IPR003347">
    <property type="entry name" value="JmjC_dom"/>
</dbReference>
<feature type="domain" description="JmjC" evidence="2">
    <location>
        <begin position="341"/>
        <end position="501"/>
    </location>
</feature>
<protein>
    <submittedName>
        <fullName evidence="3">Hypoxia-inducible factor 1-alpha inhibitor</fullName>
    </submittedName>
</protein>
<dbReference type="SUPFAM" id="SSF51197">
    <property type="entry name" value="Clavaminate synthase-like"/>
    <property type="match status" value="1"/>
</dbReference>